<gene>
    <name evidence="1" type="ORF">S03H2_13572</name>
</gene>
<accession>X1G9M5</accession>
<organism evidence="1">
    <name type="scientific">marine sediment metagenome</name>
    <dbReference type="NCBI Taxonomy" id="412755"/>
    <lineage>
        <taxon>unclassified sequences</taxon>
        <taxon>metagenomes</taxon>
        <taxon>ecological metagenomes</taxon>
    </lineage>
</organism>
<evidence type="ECO:0000313" key="1">
    <source>
        <dbReference type="EMBL" id="GAH38284.1"/>
    </source>
</evidence>
<feature type="non-terminal residue" evidence="1">
    <location>
        <position position="1"/>
    </location>
</feature>
<reference evidence="1" key="1">
    <citation type="journal article" date="2014" name="Front. Microbiol.">
        <title>High frequency of phylogenetically diverse reductive dehalogenase-homologous genes in deep subseafloor sedimentary metagenomes.</title>
        <authorList>
            <person name="Kawai M."/>
            <person name="Futagami T."/>
            <person name="Toyoda A."/>
            <person name="Takaki Y."/>
            <person name="Nishi S."/>
            <person name="Hori S."/>
            <person name="Arai W."/>
            <person name="Tsubouchi T."/>
            <person name="Morono Y."/>
            <person name="Uchiyama I."/>
            <person name="Ito T."/>
            <person name="Fujiyama A."/>
            <person name="Inagaki F."/>
            <person name="Takami H."/>
        </authorList>
    </citation>
    <scope>NUCLEOTIDE SEQUENCE</scope>
    <source>
        <strain evidence="1">Expedition CK06-06</strain>
    </source>
</reference>
<comment type="caution">
    <text evidence="1">The sequence shown here is derived from an EMBL/GenBank/DDBJ whole genome shotgun (WGS) entry which is preliminary data.</text>
</comment>
<proteinExistence type="predicted"/>
<dbReference type="AlphaFoldDB" id="X1G9M5"/>
<protein>
    <submittedName>
        <fullName evidence="1">Uncharacterized protein</fullName>
    </submittedName>
</protein>
<sequence length="166" mass="17889">AGALAYYDLVTEAMLQGTIIIGGFIKTSLLTANNIRVGTLDTVRLNVGSTTNNDIYFKYSGIRMYDAGGRTINIYKSGYKYLQLALGSTAGILSTNGKLQLSGVGSIELWAGSSIFHLHSTGTLQLPNLSYAPTGHTGDVAFTNVDKRLKLYTYGAWRHILSSAGW</sequence>
<dbReference type="EMBL" id="BARU01006886">
    <property type="protein sequence ID" value="GAH38284.1"/>
    <property type="molecule type" value="Genomic_DNA"/>
</dbReference>
<name>X1G9M5_9ZZZZ</name>